<dbReference type="RefSeq" id="WP_317064895.1">
    <property type="nucleotide sequence ID" value="NZ_WBKO01000001.1"/>
</dbReference>
<proteinExistence type="predicted"/>
<evidence type="ECO:0000313" key="1">
    <source>
        <dbReference type="EMBL" id="MDV2481877.1"/>
    </source>
</evidence>
<gene>
    <name evidence="1" type="ORF">F8E02_07615</name>
</gene>
<organism evidence="1 2">
    <name type="scientific">Methanoculleus caldifontis</name>
    <dbReference type="NCBI Taxonomy" id="2651577"/>
    <lineage>
        <taxon>Archaea</taxon>
        <taxon>Methanobacteriati</taxon>
        <taxon>Methanobacteriota</taxon>
        <taxon>Stenosarchaea group</taxon>
        <taxon>Methanomicrobia</taxon>
        <taxon>Methanomicrobiales</taxon>
        <taxon>Methanomicrobiaceae</taxon>
        <taxon>Methanoculleus</taxon>
    </lineage>
</organism>
<sequence>MTVVSNIVTQTSVSESLAGEADLALFEALVREYCGVGFFECLDCPESGYLTSAVWGESGSRPPALYRAVVELLHRAVEREGEQ</sequence>
<evidence type="ECO:0000313" key="2">
    <source>
        <dbReference type="Proteomes" id="UP001281203"/>
    </source>
</evidence>
<accession>A0ABU3X2R2</accession>
<name>A0ABU3X2R2_9EURY</name>
<comment type="caution">
    <text evidence="1">The sequence shown here is derived from an EMBL/GenBank/DDBJ whole genome shotgun (WGS) entry which is preliminary data.</text>
</comment>
<reference evidence="1 2" key="1">
    <citation type="submission" date="2019-10" db="EMBL/GenBank/DDBJ databases">
        <title>Isolation and characterization of Methanoculleus sp. Wushi-C6 from a hot spring well.</title>
        <authorList>
            <person name="Chen S.-C."/>
            <person name="Lan Z.-H."/>
            <person name="You Y.-T."/>
            <person name="Lai M.-C."/>
        </authorList>
    </citation>
    <scope>NUCLEOTIDE SEQUENCE [LARGE SCALE GENOMIC DNA]</scope>
    <source>
        <strain evidence="1 2">Wushi-C6</strain>
    </source>
</reference>
<dbReference type="EMBL" id="WBKO01000001">
    <property type="protein sequence ID" value="MDV2481877.1"/>
    <property type="molecule type" value="Genomic_DNA"/>
</dbReference>
<dbReference type="Proteomes" id="UP001281203">
    <property type="component" value="Unassembled WGS sequence"/>
</dbReference>
<keyword evidence="2" id="KW-1185">Reference proteome</keyword>
<protein>
    <submittedName>
        <fullName evidence="1">Uncharacterized protein</fullName>
    </submittedName>
</protein>